<reference evidence="2 3" key="1">
    <citation type="journal article" date="2013" name="PLoS Genet.">
        <title>Distinctive expansion of potential virulence genes in the genome of the oomycete fish pathogen Saprolegnia parasitica.</title>
        <authorList>
            <person name="Jiang R.H."/>
            <person name="de Bruijn I."/>
            <person name="Haas B.J."/>
            <person name="Belmonte R."/>
            <person name="Lobach L."/>
            <person name="Christie J."/>
            <person name="van den Ackerveken G."/>
            <person name="Bottin A."/>
            <person name="Bulone V."/>
            <person name="Diaz-Moreno S.M."/>
            <person name="Dumas B."/>
            <person name="Fan L."/>
            <person name="Gaulin E."/>
            <person name="Govers F."/>
            <person name="Grenville-Briggs L.J."/>
            <person name="Horner N.R."/>
            <person name="Levin J.Z."/>
            <person name="Mammella M."/>
            <person name="Meijer H.J."/>
            <person name="Morris P."/>
            <person name="Nusbaum C."/>
            <person name="Oome S."/>
            <person name="Phillips A.J."/>
            <person name="van Rooyen D."/>
            <person name="Rzeszutek E."/>
            <person name="Saraiva M."/>
            <person name="Secombes C.J."/>
            <person name="Seidl M.F."/>
            <person name="Snel B."/>
            <person name="Stassen J.H."/>
            <person name="Sykes S."/>
            <person name="Tripathy S."/>
            <person name="van den Berg H."/>
            <person name="Vega-Arreguin J.C."/>
            <person name="Wawra S."/>
            <person name="Young S.K."/>
            <person name="Zeng Q."/>
            <person name="Dieguez-Uribeondo J."/>
            <person name="Russ C."/>
            <person name="Tyler B.M."/>
            <person name="van West P."/>
        </authorList>
    </citation>
    <scope>NUCLEOTIDE SEQUENCE [LARGE SCALE GENOMIC DNA]</scope>
    <source>
        <strain evidence="2 3">CBS 223.65</strain>
    </source>
</reference>
<proteinExistence type="predicted"/>
<gene>
    <name evidence="2" type="ORF">SPRG_09700</name>
</gene>
<accession>A0A067C2F1</accession>
<feature type="coiled-coil region" evidence="1">
    <location>
        <begin position="37"/>
        <end position="66"/>
    </location>
</feature>
<dbReference type="AlphaFoldDB" id="A0A067C2F1"/>
<evidence type="ECO:0000313" key="2">
    <source>
        <dbReference type="EMBL" id="KDO24969.1"/>
    </source>
</evidence>
<keyword evidence="1" id="KW-0175">Coiled coil</keyword>
<protein>
    <submittedName>
        <fullName evidence="2">Uncharacterized protein</fullName>
    </submittedName>
</protein>
<evidence type="ECO:0000256" key="1">
    <source>
        <dbReference type="SAM" id="Coils"/>
    </source>
</evidence>
<dbReference type="EMBL" id="KK583236">
    <property type="protein sequence ID" value="KDO24969.1"/>
    <property type="molecule type" value="Genomic_DNA"/>
</dbReference>
<organism evidence="2 3">
    <name type="scientific">Saprolegnia parasitica (strain CBS 223.65)</name>
    <dbReference type="NCBI Taxonomy" id="695850"/>
    <lineage>
        <taxon>Eukaryota</taxon>
        <taxon>Sar</taxon>
        <taxon>Stramenopiles</taxon>
        <taxon>Oomycota</taxon>
        <taxon>Saprolegniomycetes</taxon>
        <taxon>Saprolegniales</taxon>
        <taxon>Saprolegniaceae</taxon>
        <taxon>Saprolegnia</taxon>
    </lineage>
</organism>
<evidence type="ECO:0000313" key="3">
    <source>
        <dbReference type="Proteomes" id="UP000030745"/>
    </source>
</evidence>
<dbReference type="GeneID" id="24131852"/>
<keyword evidence="3" id="KW-1185">Reference proteome</keyword>
<dbReference type="VEuPathDB" id="FungiDB:SPRG_09700"/>
<dbReference type="RefSeq" id="XP_012204240.1">
    <property type="nucleotide sequence ID" value="XM_012348850.1"/>
</dbReference>
<sequence length="129" mass="14688">MSAVTKGAIERMFESRSAELEYKKAKDKRELAAKMTKDQVDLEMKKLELEVKKSELEMQKSAAIEKTRSLRHAEMMQEAALMHKMGFSKEEIGSEIMIGSKGYSTTLVEWGRAWKLPLTDKIDAIQSAM</sequence>
<dbReference type="KEGG" id="spar:SPRG_09700"/>
<name>A0A067C2F1_SAPPC</name>
<dbReference type="Proteomes" id="UP000030745">
    <property type="component" value="Unassembled WGS sequence"/>
</dbReference>